<sequence length="172" mass="19409">MKWCEICKPLAPNMAELHSGIKSKTLLYRWQLPYHNSVLRHLSTTILMLTNDSSINPFLDYFFQVAYHFTPVCPSQPQFPNSSFPVRPINNRHSRTQSRVQLVLHDGRDQRRGADGPGGAIWRYGDMVAGVNSGAPELALMSRQRAQTTEQQTANSKQPAPTTIMKSKQQAT</sequence>
<organism evidence="2">
    <name type="scientific">Drosophila melanogaster</name>
    <name type="common">Fruit fly</name>
    <dbReference type="NCBI Taxonomy" id="7227"/>
    <lineage>
        <taxon>Eukaryota</taxon>
        <taxon>Metazoa</taxon>
        <taxon>Ecdysozoa</taxon>
        <taxon>Arthropoda</taxon>
        <taxon>Hexapoda</taxon>
        <taxon>Insecta</taxon>
        <taxon>Pterygota</taxon>
        <taxon>Neoptera</taxon>
        <taxon>Endopterygota</taxon>
        <taxon>Diptera</taxon>
        <taxon>Brachycera</taxon>
        <taxon>Muscomorpha</taxon>
        <taxon>Ephydroidea</taxon>
        <taxon>Drosophilidae</taxon>
        <taxon>Drosophila</taxon>
        <taxon>Sophophora</taxon>
    </lineage>
</organism>
<accession>Q6IHI3</accession>
<gene>
    <name evidence="2" type="ORF">HDC02538</name>
</gene>
<reference evidence="2" key="1">
    <citation type="journal article" date="2003" name="Genome Biol.">
        <title>An integrated gene annotation and transcriptional profiling approach towards the full gene content of the Drosophila genome.</title>
        <authorList>
            <person name="Hild M."/>
            <person name="Beckmann B."/>
            <person name="Haas S.A."/>
            <person name="Koch B."/>
            <person name="Solovyev V."/>
            <person name="Busold C."/>
            <person name="Fellenberg K."/>
            <person name="Boutros M."/>
            <person name="Vingron M."/>
            <person name="Sauer F."/>
            <person name="Hoheisel J.D."/>
            <person name="Paro R."/>
        </authorList>
    </citation>
    <scope>NUCLEOTIDE SEQUENCE</scope>
</reference>
<feature type="compositionally biased region" description="Low complexity" evidence="1">
    <location>
        <begin position="143"/>
        <end position="154"/>
    </location>
</feature>
<name>Q6IHI3_DROME</name>
<feature type="compositionally biased region" description="Polar residues" evidence="1">
    <location>
        <begin position="155"/>
        <end position="172"/>
    </location>
</feature>
<dbReference type="EMBL" id="BK003433">
    <property type="protein sequence ID" value="DAA03632.1"/>
    <property type="molecule type" value="Genomic_DNA"/>
</dbReference>
<evidence type="ECO:0000256" key="1">
    <source>
        <dbReference type="SAM" id="MobiDB-lite"/>
    </source>
</evidence>
<dbReference type="AlphaFoldDB" id="Q6IHI3"/>
<feature type="region of interest" description="Disordered" evidence="1">
    <location>
        <begin position="142"/>
        <end position="172"/>
    </location>
</feature>
<evidence type="ECO:0000313" key="2">
    <source>
        <dbReference type="EMBL" id="DAA03632.1"/>
    </source>
</evidence>
<proteinExistence type="predicted"/>
<protein>
    <submittedName>
        <fullName evidence="2">HDC02538</fullName>
    </submittedName>
</protein>